<evidence type="ECO:0000256" key="2">
    <source>
        <dbReference type="ARBA" id="ARBA00022475"/>
    </source>
</evidence>
<name>A0A370GAX2_9COXI</name>
<organism evidence="11 12">
    <name type="scientific">Aquicella lusitana</name>
    <dbReference type="NCBI Taxonomy" id="254246"/>
    <lineage>
        <taxon>Bacteria</taxon>
        <taxon>Pseudomonadati</taxon>
        <taxon>Pseudomonadota</taxon>
        <taxon>Gammaproteobacteria</taxon>
        <taxon>Legionellales</taxon>
        <taxon>Coxiellaceae</taxon>
        <taxon>Aquicella</taxon>
    </lineage>
</organism>
<gene>
    <name evidence="11" type="ORF">C8D86_12226</name>
</gene>
<evidence type="ECO:0000256" key="7">
    <source>
        <dbReference type="ARBA" id="ARBA00023136"/>
    </source>
</evidence>
<keyword evidence="5 9" id="KW-0812">Transmembrane</keyword>
<dbReference type="PANTHER" id="PTHR48090:SF8">
    <property type="entry name" value="GLYCOSYLTRANSFERASE CSBB-RELATED"/>
    <property type="match status" value="1"/>
</dbReference>
<dbReference type="AlphaFoldDB" id="A0A370GAX2"/>
<protein>
    <submittedName>
        <fullName evidence="11">Glycosyltransferase involved in cell wall biosynthesis</fullName>
    </submittedName>
</protein>
<keyword evidence="7 9" id="KW-0472">Membrane</keyword>
<keyword evidence="4 11" id="KW-0808">Transferase</keyword>
<dbReference type="PANTHER" id="PTHR48090">
    <property type="entry name" value="UNDECAPRENYL-PHOSPHATE 4-DEOXY-4-FORMAMIDO-L-ARABINOSE TRANSFERASE-RELATED"/>
    <property type="match status" value="1"/>
</dbReference>
<dbReference type="GO" id="GO:0016757">
    <property type="term" value="F:glycosyltransferase activity"/>
    <property type="evidence" value="ECO:0007669"/>
    <property type="project" value="UniProtKB-KW"/>
</dbReference>
<evidence type="ECO:0000259" key="10">
    <source>
        <dbReference type="Pfam" id="PF00535"/>
    </source>
</evidence>
<dbReference type="FunFam" id="3.90.550.10:FF:000079">
    <property type="entry name" value="Probable glycosyl transferase"/>
    <property type="match status" value="1"/>
</dbReference>
<dbReference type="SUPFAM" id="SSF53448">
    <property type="entry name" value="Nucleotide-diphospho-sugar transferases"/>
    <property type="match status" value="1"/>
</dbReference>
<comment type="similarity">
    <text evidence="8">Belongs to the glycosyltransferase 2 family. GtrB subfamily.</text>
</comment>
<feature type="transmembrane region" description="Helical" evidence="9">
    <location>
        <begin position="278"/>
        <end position="304"/>
    </location>
</feature>
<dbReference type="GO" id="GO:0005886">
    <property type="term" value="C:plasma membrane"/>
    <property type="evidence" value="ECO:0007669"/>
    <property type="project" value="UniProtKB-SubCell"/>
</dbReference>
<comment type="subcellular location">
    <subcellularLocation>
        <location evidence="1">Cell membrane</location>
        <topology evidence="1">Multi-pass membrane protein</topology>
    </subcellularLocation>
</comment>
<evidence type="ECO:0000256" key="1">
    <source>
        <dbReference type="ARBA" id="ARBA00004651"/>
    </source>
</evidence>
<feature type="transmembrane region" description="Helical" evidence="9">
    <location>
        <begin position="245"/>
        <end position="272"/>
    </location>
</feature>
<feature type="domain" description="Glycosyltransferase 2-like" evidence="10">
    <location>
        <begin position="22"/>
        <end position="182"/>
    </location>
</feature>
<accession>A0A370GAX2</accession>
<evidence type="ECO:0000256" key="8">
    <source>
        <dbReference type="ARBA" id="ARBA00038152"/>
    </source>
</evidence>
<evidence type="ECO:0000256" key="3">
    <source>
        <dbReference type="ARBA" id="ARBA00022676"/>
    </source>
</evidence>
<dbReference type="InterPro" id="IPR029044">
    <property type="entry name" value="Nucleotide-diphossugar_trans"/>
</dbReference>
<evidence type="ECO:0000256" key="5">
    <source>
        <dbReference type="ARBA" id="ARBA00022692"/>
    </source>
</evidence>
<keyword evidence="3" id="KW-0328">Glycosyltransferase</keyword>
<evidence type="ECO:0000256" key="9">
    <source>
        <dbReference type="SAM" id="Phobius"/>
    </source>
</evidence>
<proteinExistence type="inferred from homology"/>
<keyword evidence="6 9" id="KW-1133">Transmembrane helix</keyword>
<keyword evidence="2" id="KW-1003">Cell membrane</keyword>
<reference evidence="11 12" key="1">
    <citation type="submission" date="2018-07" db="EMBL/GenBank/DDBJ databases">
        <title>Genomic Encyclopedia of Type Strains, Phase IV (KMG-IV): sequencing the most valuable type-strain genomes for metagenomic binning, comparative biology and taxonomic classification.</title>
        <authorList>
            <person name="Goeker M."/>
        </authorList>
    </citation>
    <scope>NUCLEOTIDE SEQUENCE [LARGE SCALE GENOMIC DNA]</scope>
    <source>
        <strain evidence="11 12">DSM 16500</strain>
    </source>
</reference>
<comment type="caution">
    <text evidence="11">The sequence shown here is derived from an EMBL/GenBank/DDBJ whole genome shotgun (WGS) entry which is preliminary data.</text>
</comment>
<dbReference type="InterPro" id="IPR050256">
    <property type="entry name" value="Glycosyltransferase_2"/>
</dbReference>
<evidence type="ECO:0000313" key="11">
    <source>
        <dbReference type="EMBL" id="RDI40982.1"/>
    </source>
</evidence>
<dbReference type="Proteomes" id="UP000254720">
    <property type="component" value="Unassembled WGS sequence"/>
</dbReference>
<sequence length="326" mass="36994">MTLTMHPEQRRLALQNKTVFISCIVPVYNEEAVIERFLIALQAKLRELTHHYEIIVVDDGSQDATVSKVLQLPKDRSLKLLGLSRNFGKEVALTAGLEHCSGEVAILLDADFQHPLETLSDFLNYWAEGYDMVYGTRKDRESESYLKRNFARAFYWLMQKITKIDIPNNAGDFRLIDRNIVHALKQFPERTRFMKGLYAWVGFKKIGVPFAVKDRAGGKSSWRFSKLTELAITGITSFSDVPLRVWGFVGFIISAIALIYAVYIVTVTLLFGADLPGFPTLVVAIMFLGGIQLLSIGILGEYIARIFTEVKQRPKYLLQIKDGFDE</sequence>
<keyword evidence="12" id="KW-1185">Reference proteome</keyword>
<dbReference type="InterPro" id="IPR001173">
    <property type="entry name" value="Glyco_trans_2-like"/>
</dbReference>
<dbReference type="CDD" id="cd04187">
    <property type="entry name" value="DPM1_like_bac"/>
    <property type="match status" value="1"/>
</dbReference>
<dbReference type="Pfam" id="PF00535">
    <property type="entry name" value="Glycos_transf_2"/>
    <property type="match status" value="1"/>
</dbReference>
<evidence type="ECO:0000313" key="12">
    <source>
        <dbReference type="Proteomes" id="UP000254720"/>
    </source>
</evidence>
<evidence type="ECO:0000256" key="6">
    <source>
        <dbReference type="ARBA" id="ARBA00022989"/>
    </source>
</evidence>
<evidence type="ECO:0000256" key="4">
    <source>
        <dbReference type="ARBA" id="ARBA00022679"/>
    </source>
</evidence>
<dbReference type="EMBL" id="QQAX01000022">
    <property type="protein sequence ID" value="RDI40982.1"/>
    <property type="molecule type" value="Genomic_DNA"/>
</dbReference>
<dbReference type="Gene3D" id="3.90.550.10">
    <property type="entry name" value="Spore Coat Polysaccharide Biosynthesis Protein SpsA, Chain A"/>
    <property type="match status" value="1"/>
</dbReference>